<feature type="domain" description="DUF7730" evidence="2">
    <location>
        <begin position="48"/>
        <end position="193"/>
    </location>
</feature>
<organism evidence="3 4">
    <name type="scientific">Ophiobolus disseminans</name>
    <dbReference type="NCBI Taxonomy" id="1469910"/>
    <lineage>
        <taxon>Eukaryota</taxon>
        <taxon>Fungi</taxon>
        <taxon>Dikarya</taxon>
        <taxon>Ascomycota</taxon>
        <taxon>Pezizomycotina</taxon>
        <taxon>Dothideomycetes</taxon>
        <taxon>Pleosporomycetidae</taxon>
        <taxon>Pleosporales</taxon>
        <taxon>Pleosporineae</taxon>
        <taxon>Phaeosphaeriaceae</taxon>
        <taxon>Ophiobolus</taxon>
    </lineage>
</organism>
<evidence type="ECO:0000259" key="2">
    <source>
        <dbReference type="Pfam" id="PF24864"/>
    </source>
</evidence>
<keyword evidence="4" id="KW-1185">Reference proteome</keyword>
<feature type="region of interest" description="Disordered" evidence="1">
    <location>
        <begin position="1"/>
        <end position="39"/>
    </location>
</feature>
<proteinExistence type="predicted"/>
<name>A0A6A7AKT4_9PLEO</name>
<reference evidence="3" key="1">
    <citation type="journal article" date="2020" name="Stud. Mycol.">
        <title>101 Dothideomycetes genomes: a test case for predicting lifestyles and emergence of pathogens.</title>
        <authorList>
            <person name="Haridas S."/>
            <person name="Albert R."/>
            <person name="Binder M."/>
            <person name="Bloem J."/>
            <person name="Labutti K."/>
            <person name="Salamov A."/>
            <person name="Andreopoulos B."/>
            <person name="Baker S."/>
            <person name="Barry K."/>
            <person name="Bills G."/>
            <person name="Bluhm B."/>
            <person name="Cannon C."/>
            <person name="Castanera R."/>
            <person name="Culley D."/>
            <person name="Daum C."/>
            <person name="Ezra D."/>
            <person name="Gonzalez J."/>
            <person name="Henrissat B."/>
            <person name="Kuo A."/>
            <person name="Liang C."/>
            <person name="Lipzen A."/>
            <person name="Lutzoni F."/>
            <person name="Magnuson J."/>
            <person name="Mondo S."/>
            <person name="Nolan M."/>
            <person name="Ohm R."/>
            <person name="Pangilinan J."/>
            <person name="Park H.-J."/>
            <person name="Ramirez L."/>
            <person name="Alfaro M."/>
            <person name="Sun H."/>
            <person name="Tritt A."/>
            <person name="Yoshinaga Y."/>
            <person name="Zwiers L.-H."/>
            <person name="Turgeon B."/>
            <person name="Goodwin S."/>
            <person name="Spatafora J."/>
            <person name="Crous P."/>
            <person name="Grigoriev I."/>
        </authorList>
    </citation>
    <scope>NUCLEOTIDE SEQUENCE</scope>
    <source>
        <strain evidence="3">CBS 113818</strain>
    </source>
</reference>
<dbReference type="PANTHER" id="PTHR42085">
    <property type="entry name" value="F-BOX DOMAIN-CONTAINING PROTEIN"/>
    <property type="match status" value="1"/>
</dbReference>
<dbReference type="Pfam" id="PF24864">
    <property type="entry name" value="DUF7730"/>
    <property type="match status" value="1"/>
</dbReference>
<protein>
    <recommendedName>
        <fullName evidence="2">DUF7730 domain-containing protein</fullName>
    </recommendedName>
</protein>
<dbReference type="InterPro" id="IPR038883">
    <property type="entry name" value="AN11006-like"/>
</dbReference>
<dbReference type="Proteomes" id="UP000799424">
    <property type="component" value="Unassembled WGS sequence"/>
</dbReference>
<feature type="compositionally biased region" description="Basic residues" evidence="1">
    <location>
        <begin position="1"/>
        <end position="12"/>
    </location>
</feature>
<dbReference type="PANTHER" id="PTHR42085:SF1">
    <property type="entry name" value="F-BOX DOMAIN-CONTAINING PROTEIN"/>
    <property type="match status" value="1"/>
</dbReference>
<sequence length="300" mass="33468">MDKISPKNRKRSAEKNMTTPKKKRKTKKQPAMDAAPPAPHVDTTTFPFLELSGEIRNMIYHYALTNLDYSIRFEATISKRDGRCILARLYRARPGPPDRDDLPGQARGSITKASHSYKQIDAFRHPQSRFAINLLETCHQINSEAASYFYGENMFVFEAVPHLYAFLVHFHYRLPLIKTLGLASPAVNKGTYRGPQYLAQMPLNTIFPALAYATNLEALYLNVSVLQMLSGRGHIAARSLFQQGFVWMHALGLSGANRLRVLDVVKLPAVVGGGNGPRWASHAGEQAEFRKELAGALAMG</sequence>
<dbReference type="InterPro" id="IPR056632">
    <property type="entry name" value="DUF7730"/>
</dbReference>
<evidence type="ECO:0000313" key="4">
    <source>
        <dbReference type="Proteomes" id="UP000799424"/>
    </source>
</evidence>
<dbReference type="AlphaFoldDB" id="A0A6A7AKT4"/>
<dbReference type="OrthoDB" id="5272396at2759"/>
<dbReference type="EMBL" id="MU006216">
    <property type="protein sequence ID" value="KAF2833215.1"/>
    <property type="molecule type" value="Genomic_DNA"/>
</dbReference>
<evidence type="ECO:0000313" key="3">
    <source>
        <dbReference type="EMBL" id="KAF2833215.1"/>
    </source>
</evidence>
<gene>
    <name evidence="3" type="ORF">CC86DRAFT_414959</name>
</gene>
<accession>A0A6A7AKT4</accession>
<evidence type="ECO:0000256" key="1">
    <source>
        <dbReference type="SAM" id="MobiDB-lite"/>
    </source>
</evidence>